<comment type="caution">
    <text evidence="7">The sequence shown here is derived from an EMBL/GenBank/DDBJ whole genome shotgun (WGS) entry which is preliminary data.</text>
</comment>
<comment type="cofactor">
    <cofactor evidence="1">
        <name>Zn(2+)</name>
        <dbReference type="ChEBI" id="CHEBI:29105"/>
    </cofactor>
</comment>
<evidence type="ECO:0000256" key="3">
    <source>
        <dbReference type="ARBA" id="ARBA00022723"/>
    </source>
</evidence>
<evidence type="ECO:0000259" key="6">
    <source>
        <dbReference type="Pfam" id="PF02900"/>
    </source>
</evidence>
<organism evidence="7">
    <name type="scientific">marine sediment metagenome</name>
    <dbReference type="NCBI Taxonomy" id="412755"/>
    <lineage>
        <taxon>unclassified sequences</taxon>
        <taxon>metagenomes</taxon>
        <taxon>ecological metagenomes</taxon>
    </lineage>
</organism>
<dbReference type="GO" id="GO:0016702">
    <property type="term" value="F:oxidoreductase activity, acting on single donors with incorporation of molecular oxygen, incorporation of two atoms of oxygen"/>
    <property type="evidence" value="ECO:0007669"/>
    <property type="project" value="UniProtKB-ARBA"/>
</dbReference>
<evidence type="ECO:0000256" key="2">
    <source>
        <dbReference type="ARBA" id="ARBA00007581"/>
    </source>
</evidence>
<dbReference type="PANTHER" id="PTHR30096">
    <property type="entry name" value="4,5-DOPA DIOXYGENASE EXTRADIOL-LIKE PROTEIN"/>
    <property type="match status" value="1"/>
</dbReference>
<dbReference type="Gene3D" id="3.40.830.10">
    <property type="entry name" value="LigB-like"/>
    <property type="match status" value="1"/>
</dbReference>
<dbReference type="GO" id="GO:0008270">
    <property type="term" value="F:zinc ion binding"/>
    <property type="evidence" value="ECO:0007669"/>
    <property type="project" value="InterPro"/>
</dbReference>
<dbReference type="AlphaFoldDB" id="A0A0F9N0I8"/>
<gene>
    <name evidence="7" type="ORF">LCGC14_1026370</name>
</gene>
<evidence type="ECO:0000256" key="1">
    <source>
        <dbReference type="ARBA" id="ARBA00001947"/>
    </source>
</evidence>
<dbReference type="SUPFAM" id="SSF53213">
    <property type="entry name" value="LigB-like"/>
    <property type="match status" value="1"/>
</dbReference>
<protein>
    <recommendedName>
        <fullName evidence="6">Extradiol ring-cleavage dioxygenase class III enzyme subunit B domain-containing protein</fullName>
    </recommendedName>
</protein>
<keyword evidence="4" id="KW-0862">Zinc</keyword>
<dbReference type="CDD" id="cd07363">
    <property type="entry name" value="45_DOPA_Dioxygenase"/>
    <property type="match status" value="1"/>
</dbReference>
<dbReference type="PIRSF" id="PIRSF006157">
    <property type="entry name" value="Doxgns_DODA"/>
    <property type="match status" value="1"/>
</dbReference>
<dbReference type="PANTHER" id="PTHR30096:SF0">
    <property type="entry name" value="4,5-DOPA DIOXYGENASE EXTRADIOL-LIKE PROTEIN"/>
    <property type="match status" value="1"/>
</dbReference>
<dbReference type="EMBL" id="LAZR01004135">
    <property type="protein sequence ID" value="KKN11449.1"/>
    <property type="molecule type" value="Genomic_DNA"/>
</dbReference>
<keyword evidence="5" id="KW-0560">Oxidoreductase</keyword>
<name>A0A0F9N0I8_9ZZZZ</name>
<dbReference type="Pfam" id="PF02900">
    <property type="entry name" value="LigB"/>
    <property type="match status" value="1"/>
</dbReference>
<proteinExistence type="inferred from homology"/>
<reference evidence="7" key="1">
    <citation type="journal article" date="2015" name="Nature">
        <title>Complex archaea that bridge the gap between prokaryotes and eukaryotes.</title>
        <authorList>
            <person name="Spang A."/>
            <person name="Saw J.H."/>
            <person name="Jorgensen S.L."/>
            <person name="Zaremba-Niedzwiedzka K."/>
            <person name="Martijn J."/>
            <person name="Lind A.E."/>
            <person name="van Eijk R."/>
            <person name="Schleper C."/>
            <person name="Guy L."/>
            <person name="Ettema T.J."/>
        </authorList>
    </citation>
    <scope>NUCLEOTIDE SEQUENCE</scope>
</reference>
<evidence type="ECO:0000313" key="7">
    <source>
        <dbReference type="EMBL" id="KKN11449.1"/>
    </source>
</evidence>
<keyword evidence="3" id="KW-0479">Metal-binding</keyword>
<comment type="similarity">
    <text evidence="2">Belongs to the DODA-type extradiol aromatic ring-opening dioxygenase family.</text>
</comment>
<dbReference type="GO" id="GO:0008198">
    <property type="term" value="F:ferrous iron binding"/>
    <property type="evidence" value="ECO:0007669"/>
    <property type="project" value="InterPro"/>
</dbReference>
<evidence type="ECO:0000256" key="5">
    <source>
        <dbReference type="ARBA" id="ARBA00023002"/>
    </source>
</evidence>
<sequence length="267" mass="30052">MSSPTVLYLSHGGGPLPLLGDPAHQQIVNTLAQIAKLLPKPKVIVVFSAHWEADEVTITHSEKPELIYDYSGFPDAAYDLSYPASGQPKLAEKVRNAFEKAGIRAHLDENRGFDHGLFVPLTLLFPQANIPCIQVSLLKNLSAKQHLALGEALKGLFDDETLVIGSGFSFHNMRAFFAKESAESTVKNRAFEQWLQQTCSDEGITEAERYQRLKDWESAPHARYCHPREEHLLPLHVCYGLMQRPCDEVFEVTILNKLASMYLWHSR</sequence>
<dbReference type="InterPro" id="IPR004183">
    <property type="entry name" value="Xdiol_dOase_suB"/>
</dbReference>
<dbReference type="InterPro" id="IPR014436">
    <property type="entry name" value="Extradiol_dOase_DODA"/>
</dbReference>
<feature type="domain" description="Extradiol ring-cleavage dioxygenase class III enzyme subunit B" evidence="6">
    <location>
        <begin position="21"/>
        <end position="244"/>
    </location>
</feature>
<evidence type="ECO:0000256" key="4">
    <source>
        <dbReference type="ARBA" id="ARBA00022833"/>
    </source>
</evidence>
<accession>A0A0F9N0I8</accession>